<organism evidence="1 2">
    <name type="scientific">Smallanthus sonchifolius</name>
    <dbReference type="NCBI Taxonomy" id="185202"/>
    <lineage>
        <taxon>Eukaryota</taxon>
        <taxon>Viridiplantae</taxon>
        <taxon>Streptophyta</taxon>
        <taxon>Embryophyta</taxon>
        <taxon>Tracheophyta</taxon>
        <taxon>Spermatophyta</taxon>
        <taxon>Magnoliopsida</taxon>
        <taxon>eudicotyledons</taxon>
        <taxon>Gunneridae</taxon>
        <taxon>Pentapetalae</taxon>
        <taxon>asterids</taxon>
        <taxon>campanulids</taxon>
        <taxon>Asterales</taxon>
        <taxon>Asteraceae</taxon>
        <taxon>Asteroideae</taxon>
        <taxon>Heliantheae alliance</taxon>
        <taxon>Millerieae</taxon>
        <taxon>Smallanthus</taxon>
    </lineage>
</organism>
<accession>A0ACB9KCK9</accession>
<dbReference type="Proteomes" id="UP001056120">
    <property type="component" value="Linkage Group LG01"/>
</dbReference>
<reference evidence="2" key="1">
    <citation type="journal article" date="2022" name="Mol. Ecol. Resour.">
        <title>The genomes of chicory, endive, great burdock and yacon provide insights into Asteraceae palaeo-polyploidization history and plant inulin production.</title>
        <authorList>
            <person name="Fan W."/>
            <person name="Wang S."/>
            <person name="Wang H."/>
            <person name="Wang A."/>
            <person name="Jiang F."/>
            <person name="Liu H."/>
            <person name="Zhao H."/>
            <person name="Xu D."/>
            <person name="Zhang Y."/>
        </authorList>
    </citation>
    <scope>NUCLEOTIDE SEQUENCE [LARGE SCALE GENOMIC DNA]</scope>
    <source>
        <strain evidence="2">cv. Yunnan</strain>
    </source>
</reference>
<evidence type="ECO:0000313" key="2">
    <source>
        <dbReference type="Proteomes" id="UP001056120"/>
    </source>
</evidence>
<reference evidence="1 2" key="2">
    <citation type="journal article" date="2022" name="Mol. Ecol. Resour.">
        <title>The genomes of chicory, endive, great burdock and yacon provide insights into Asteraceae paleo-polyploidization history and plant inulin production.</title>
        <authorList>
            <person name="Fan W."/>
            <person name="Wang S."/>
            <person name="Wang H."/>
            <person name="Wang A."/>
            <person name="Jiang F."/>
            <person name="Liu H."/>
            <person name="Zhao H."/>
            <person name="Xu D."/>
            <person name="Zhang Y."/>
        </authorList>
    </citation>
    <scope>NUCLEOTIDE SEQUENCE [LARGE SCALE GENOMIC DNA]</scope>
    <source>
        <strain evidence="2">cv. Yunnan</strain>
        <tissue evidence="1">Leaves</tissue>
    </source>
</reference>
<comment type="caution">
    <text evidence="1">The sequence shown here is derived from an EMBL/GenBank/DDBJ whole genome shotgun (WGS) entry which is preliminary data.</text>
</comment>
<sequence>MCHASFIISSTGVWAALKGHKSPCLNKVLKNGNPEKKGESGSGRVAARMQRAAECRAVKKKGQRRRVTGVLSVMIRRERLQIDAAVVVFEELCVRDEEFHQLVFYCNNVSGCVEPVDTIQSGRFILYRRRSKTYGQCTPTHSFKILFKHGDLCPLRAANTPVDKMMNRT</sequence>
<evidence type="ECO:0000313" key="1">
    <source>
        <dbReference type="EMBL" id="KAI3829958.1"/>
    </source>
</evidence>
<name>A0ACB9KCK9_9ASTR</name>
<dbReference type="EMBL" id="CM042018">
    <property type="protein sequence ID" value="KAI3829958.1"/>
    <property type="molecule type" value="Genomic_DNA"/>
</dbReference>
<proteinExistence type="predicted"/>
<protein>
    <submittedName>
        <fullName evidence="1">Uncharacterized protein</fullName>
    </submittedName>
</protein>
<gene>
    <name evidence="1" type="ORF">L1987_04090</name>
</gene>
<keyword evidence="2" id="KW-1185">Reference proteome</keyword>